<accession>A0AAU6R6B6</accession>
<reference evidence="1" key="1">
    <citation type="submission" date="2023-10" db="EMBL/GenBank/DDBJ databases">
        <title>Two new lytic phages for Micrococcus sp. strain 1402.</title>
        <authorList>
            <person name="Petrzik K."/>
        </authorList>
    </citation>
    <scope>NUCLEOTIDE SEQUENCE</scope>
</reference>
<name>A0AAU6R6B6_9CAUD</name>
<sequence>MTSAREYLRDIHAVVINVPSSTERLQQFMRSTAPLFAGVTVHSASPVTQAREEAYGWRQKVRAGHDSDIDSRFKNVKVFLAQDKTLEREAKQLEYAKTYSLYRTTKALLERFLDSNLERIIVLEDDAVPRAMDLMTLEMSVEQHQKFELSVWGGAIGMGAHKHDDEVYRNGKDPAWKPITSPNGKYIATAYEVTRQGAAQFLYDLRVHPHAVDCSWWYTMAAVPSQVLSPTGFVQWGQSDRINSFKEGAYSR</sequence>
<proteinExistence type="predicted"/>
<evidence type="ECO:0000313" key="1">
    <source>
        <dbReference type="EMBL" id="WZE63496.1"/>
    </source>
</evidence>
<protein>
    <submittedName>
        <fullName evidence="1">Glycosyltransferase</fullName>
    </submittedName>
</protein>
<organism evidence="1">
    <name type="scientific">Micrococcus phage Kurnik</name>
    <dbReference type="NCBI Taxonomy" id="3092208"/>
    <lineage>
        <taxon>Viruses</taxon>
        <taxon>Duplodnaviria</taxon>
        <taxon>Heunggongvirae</taxon>
        <taxon>Uroviricota</taxon>
        <taxon>Caudoviricetes</taxon>
    </lineage>
</organism>
<dbReference type="EMBL" id="OR756649">
    <property type="protein sequence ID" value="WZE63496.1"/>
    <property type="molecule type" value="Genomic_DNA"/>
</dbReference>